<evidence type="ECO:0000256" key="6">
    <source>
        <dbReference type="ARBA" id="ARBA00023136"/>
    </source>
</evidence>
<feature type="transmembrane region" description="Helical" evidence="7">
    <location>
        <begin position="93"/>
        <end position="113"/>
    </location>
</feature>
<sequence>MQKRKYVPAITIALIIINFLIYFAETVSGGSQNSDVALRFGAYYLPYVIEKGEWWRLFTSMFLHFGISHIVNNMISLYVLGNIVEAYYGKIRFLILYLVAGVGGNLMTLFVDLHSSGVEYGLEAGASGAIFGVMAAFVFFAVNPLTRKAFPFKRVIAGIFFALLPGFTSSGISLTAHIGGFITGLVLSFILNPYKQRKRLN</sequence>
<accession>A0A6N7IXY0</accession>
<dbReference type="Pfam" id="PF01694">
    <property type="entry name" value="Rhomboid"/>
    <property type="match status" value="1"/>
</dbReference>
<dbReference type="InterPro" id="IPR035952">
    <property type="entry name" value="Rhomboid-like_sf"/>
</dbReference>
<evidence type="ECO:0000256" key="2">
    <source>
        <dbReference type="ARBA" id="ARBA00009045"/>
    </source>
</evidence>
<keyword evidence="4" id="KW-0378">Hydrolase</keyword>
<proteinExistence type="inferred from homology"/>
<evidence type="ECO:0000313" key="9">
    <source>
        <dbReference type="EMBL" id="MQN01205.1"/>
    </source>
</evidence>
<evidence type="ECO:0000256" key="3">
    <source>
        <dbReference type="ARBA" id="ARBA00022692"/>
    </source>
</evidence>
<evidence type="ECO:0000256" key="5">
    <source>
        <dbReference type="ARBA" id="ARBA00022989"/>
    </source>
</evidence>
<name>A0A6N7IXY0_9FIRM</name>
<dbReference type="AlphaFoldDB" id="A0A6N7IXY0"/>
<evidence type="ECO:0000259" key="8">
    <source>
        <dbReference type="Pfam" id="PF01694"/>
    </source>
</evidence>
<comment type="caution">
    <text evidence="9">The sequence shown here is derived from an EMBL/GenBank/DDBJ whole genome shotgun (WGS) entry which is preliminary data.</text>
</comment>
<organism evidence="9 10">
    <name type="scientific">Candidatus Weimeria bifida</name>
    <dbReference type="NCBI Taxonomy" id="2599074"/>
    <lineage>
        <taxon>Bacteria</taxon>
        <taxon>Bacillati</taxon>
        <taxon>Bacillota</taxon>
        <taxon>Clostridia</taxon>
        <taxon>Lachnospirales</taxon>
        <taxon>Lachnospiraceae</taxon>
        <taxon>Candidatus Weimeria</taxon>
    </lineage>
</organism>
<feature type="transmembrane region" description="Helical" evidence="7">
    <location>
        <begin position="61"/>
        <end position="81"/>
    </location>
</feature>
<comment type="similarity">
    <text evidence="2">Belongs to the peptidase S54 family.</text>
</comment>
<protein>
    <submittedName>
        <fullName evidence="9">Rhomboid family intramembrane serine protease</fullName>
    </submittedName>
</protein>
<dbReference type="Gene3D" id="1.20.1540.10">
    <property type="entry name" value="Rhomboid-like"/>
    <property type="match status" value="1"/>
</dbReference>
<evidence type="ECO:0000256" key="1">
    <source>
        <dbReference type="ARBA" id="ARBA00004141"/>
    </source>
</evidence>
<dbReference type="Proteomes" id="UP000460257">
    <property type="component" value="Unassembled WGS sequence"/>
</dbReference>
<dbReference type="GO" id="GO:0016020">
    <property type="term" value="C:membrane"/>
    <property type="evidence" value="ECO:0007669"/>
    <property type="project" value="UniProtKB-SubCell"/>
</dbReference>
<feature type="transmembrane region" description="Helical" evidence="7">
    <location>
        <begin position="178"/>
        <end position="194"/>
    </location>
</feature>
<comment type="subcellular location">
    <subcellularLocation>
        <location evidence="1">Membrane</location>
        <topology evidence="1">Multi-pass membrane protein</topology>
    </subcellularLocation>
</comment>
<keyword evidence="5 7" id="KW-1133">Transmembrane helix</keyword>
<dbReference type="SUPFAM" id="SSF144091">
    <property type="entry name" value="Rhomboid-like"/>
    <property type="match status" value="1"/>
</dbReference>
<keyword evidence="9" id="KW-0645">Protease</keyword>
<feature type="transmembrane region" description="Helical" evidence="7">
    <location>
        <begin position="7"/>
        <end position="24"/>
    </location>
</feature>
<dbReference type="GO" id="GO:0006508">
    <property type="term" value="P:proteolysis"/>
    <property type="evidence" value="ECO:0007669"/>
    <property type="project" value="UniProtKB-KW"/>
</dbReference>
<evidence type="ECO:0000256" key="4">
    <source>
        <dbReference type="ARBA" id="ARBA00022801"/>
    </source>
</evidence>
<feature type="domain" description="Peptidase S54 rhomboid" evidence="8">
    <location>
        <begin position="51"/>
        <end position="191"/>
    </location>
</feature>
<evidence type="ECO:0000313" key="10">
    <source>
        <dbReference type="Proteomes" id="UP000460257"/>
    </source>
</evidence>
<dbReference type="GO" id="GO:0004252">
    <property type="term" value="F:serine-type endopeptidase activity"/>
    <property type="evidence" value="ECO:0007669"/>
    <property type="project" value="InterPro"/>
</dbReference>
<feature type="transmembrane region" description="Helical" evidence="7">
    <location>
        <begin position="155"/>
        <end position="172"/>
    </location>
</feature>
<gene>
    <name evidence="9" type="ORF">FRC54_04555</name>
</gene>
<keyword evidence="6 7" id="KW-0472">Membrane</keyword>
<reference evidence="9" key="1">
    <citation type="journal article" date="2020" name="Appl. Environ. Microbiol.">
        <title>Medium-Chain Fatty Acid Synthesis by 'Candidatus Weimeria bifida' gen. nov., sp. nov., and 'Candidatus Pseudoramibacter fermentans' sp. nov.</title>
        <authorList>
            <person name="Scarborough M.J."/>
            <person name="Myers K.S."/>
            <person name="Donohue T.J."/>
            <person name="Noguera D.R."/>
        </authorList>
    </citation>
    <scope>NUCLEOTIDE SEQUENCE</scope>
    <source>
        <strain evidence="9">LCO1.1</strain>
    </source>
</reference>
<dbReference type="InterPro" id="IPR022764">
    <property type="entry name" value="Peptidase_S54_rhomboid_dom"/>
</dbReference>
<dbReference type="EMBL" id="VOGC01000004">
    <property type="protein sequence ID" value="MQN01205.1"/>
    <property type="molecule type" value="Genomic_DNA"/>
</dbReference>
<dbReference type="PANTHER" id="PTHR43731:SF14">
    <property type="entry name" value="PRESENILIN-ASSOCIATED RHOMBOID-LIKE PROTEIN, MITOCHONDRIAL"/>
    <property type="match status" value="1"/>
</dbReference>
<dbReference type="PANTHER" id="PTHR43731">
    <property type="entry name" value="RHOMBOID PROTEASE"/>
    <property type="match status" value="1"/>
</dbReference>
<dbReference type="InterPro" id="IPR050925">
    <property type="entry name" value="Rhomboid_protease_S54"/>
</dbReference>
<keyword evidence="10" id="KW-1185">Reference proteome</keyword>
<feature type="transmembrane region" description="Helical" evidence="7">
    <location>
        <begin position="125"/>
        <end position="143"/>
    </location>
</feature>
<evidence type="ECO:0000256" key="7">
    <source>
        <dbReference type="SAM" id="Phobius"/>
    </source>
</evidence>
<keyword evidence="3 7" id="KW-0812">Transmembrane</keyword>